<proteinExistence type="predicted"/>
<dbReference type="AlphaFoldDB" id="A0A8X7SSH8"/>
<evidence type="ECO:0000313" key="3">
    <source>
        <dbReference type="Proteomes" id="UP000077684"/>
    </source>
</evidence>
<feature type="region of interest" description="Disordered" evidence="1">
    <location>
        <begin position="1"/>
        <end position="49"/>
    </location>
</feature>
<protein>
    <submittedName>
        <fullName evidence="2">Uncharacterized protein</fullName>
    </submittedName>
</protein>
<reference evidence="2" key="1">
    <citation type="submission" date="2016-04" db="EMBL/GenBank/DDBJ databases">
        <authorList>
            <person name="Nguyen H.D."/>
            <person name="Samba Siva P."/>
            <person name="Cullis J."/>
            <person name="Levesque C.A."/>
            <person name="Hambleton S."/>
        </authorList>
    </citation>
    <scope>NUCLEOTIDE SEQUENCE</scope>
    <source>
        <strain evidence="2">DAOMC 236426</strain>
    </source>
</reference>
<feature type="compositionally biased region" description="Pro residues" evidence="1">
    <location>
        <begin position="26"/>
        <end position="41"/>
    </location>
</feature>
<reference evidence="2" key="2">
    <citation type="journal article" date="2019" name="IMA Fungus">
        <title>Genome sequencing and comparison of five Tilletia species to identify candidate genes for the detection of regulated species infecting wheat.</title>
        <authorList>
            <person name="Nguyen H.D.T."/>
            <person name="Sultana T."/>
            <person name="Kesanakurti P."/>
            <person name="Hambleton S."/>
        </authorList>
    </citation>
    <scope>NUCLEOTIDE SEQUENCE</scope>
    <source>
        <strain evidence="2">DAOMC 236426</strain>
    </source>
</reference>
<comment type="caution">
    <text evidence="2">The sequence shown here is derived from an EMBL/GenBank/DDBJ whole genome shotgun (WGS) entry which is preliminary data.</text>
</comment>
<evidence type="ECO:0000313" key="2">
    <source>
        <dbReference type="EMBL" id="KAE8237460.1"/>
    </source>
</evidence>
<accession>A0A8X7SSH8</accession>
<gene>
    <name evidence="2" type="ORF">A4X06_0g9223</name>
</gene>
<evidence type="ECO:0000256" key="1">
    <source>
        <dbReference type="SAM" id="MobiDB-lite"/>
    </source>
</evidence>
<name>A0A8X7SSH8_9BASI</name>
<keyword evidence="3" id="KW-1185">Reference proteome</keyword>
<dbReference type="Proteomes" id="UP000077684">
    <property type="component" value="Unassembled WGS sequence"/>
</dbReference>
<dbReference type="EMBL" id="LWDE02002511">
    <property type="protein sequence ID" value="KAE8237460.1"/>
    <property type="molecule type" value="Genomic_DNA"/>
</dbReference>
<organism evidence="2 3">
    <name type="scientific">Tilletia controversa</name>
    <name type="common">dwarf bunt fungus</name>
    <dbReference type="NCBI Taxonomy" id="13291"/>
    <lineage>
        <taxon>Eukaryota</taxon>
        <taxon>Fungi</taxon>
        <taxon>Dikarya</taxon>
        <taxon>Basidiomycota</taxon>
        <taxon>Ustilaginomycotina</taxon>
        <taxon>Exobasidiomycetes</taxon>
        <taxon>Tilletiales</taxon>
        <taxon>Tilletiaceae</taxon>
        <taxon>Tilletia</taxon>
    </lineage>
</organism>
<sequence>MPVAVDPPNASEVFQGRPPNALDPTAPLPPLPAPGPAPTPSPLAESIKTASLTRRGGGLIASSSSPSAALPKIFGLDLPPRRIFGAGAEPGFELPPLPGTTVIATLAIALAAAAASVSAAPIPRAAPSTDAPQARDASGKAPIFLLASPEALLAHEEAVGLHARDFEEGLAGRDANGNVPIILLTKSGDLLANQEAAGLHARDIHASLSRTAFLRISAGATCTTSWSASQGTA</sequence>